<proteinExistence type="predicted"/>
<evidence type="ECO:0000256" key="4">
    <source>
        <dbReference type="ARBA" id="ARBA00022801"/>
    </source>
</evidence>
<evidence type="ECO:0000256" key="1">
    <source>
        <dbReference type="ARBA" id="ARBA00004613"/>
    </source>
</evidence>
<feature type="signal peptide" evidence="9">
    <location>
        <begin position="1"/>
        <end position="26"/>
    </location>
</feature>
<evidence type="ECO:0000256" key="3">
    <source>
        <dbReference type="ARBA" id="ARBA00022729"/>
    </source>
</evidence>
<dbReference type="GO" id="GO:0016787">
    <property type="term" value="F:hydrolase activity"/>
    <property type="evidence" value="ECO:0007669"/>
    <property type="project" value="UniProtKB-KW"/>
</dbReference>
<dbReference type="PANTHER" id="PTHR42061">
    <property type="entry name" value="ENDO-CHITOSANASE"/>
    <property type="match status" value="1"/>
</dbReference>
<evidence type="ECO:0000256" key="9">
    <source>
        <dbReference type="SAM" id="SignalP"/>
    </source>
</evidence>
<dbReference type="EMBL" id="BAAAXF010000090">
    <property type="protein sequence ID" value="GAA3506155.1"/>
    <property type="molecule type" value="Genomic_DNA"/>
</dbReference>
<evidence type="ECO:0000256" key="8">
    <source>
        <dbReference type="SAM" id="MobiDB-lite"/>
    </source>
</evidence>
<dbReference type="Pfam" id="PF07335">
    <property type="entry name" value="Glyco_hydro_75"/>
    <property type="match status" value="1"/>
</dbReference>
<evidence type="ECO:0000256" key="6">
    <source>
        <dbReference type="ARBA" id="ARBA00023295"/>
    </source>
</evidence>
<keyword evidence="4 10" id="KW-0378">Hydrolase</keyword>
<name>A0ABP6UEN9_9ACTN</name>
<protein>
    <submittedName>
        <fullName evidence="10">Glycoside hydrolase family 75 protein</fullName>
    </submittedName>
</protein>
<keyword evidence="5" id="KW-0119">Carbohydrate metabolism</keyword>
<reference evidence="11" key="1">
    <citation type="journal article" date="2019" name="Int. J. Syst. Evol. Microbiol.">
        <title>The Global Catalogue of Microorganisms (GCM) 10K type strain sequencing project: providing services to taxonomists for standard genome sequencing and annotation.</title>
        <authorList>
            <consortium name="The Broad Institute Genomics Platform"/>
            <consortium name="The Broad Institute Genome Sequencing Center for Infectious Disease"/>
            <person name="Wu L."/>
            <person name="Ma J."/>
        </authorList>
    </citation>
    <scope>NUCLEOTIDE SEQUENCE [LARGE SCALE GENOMIC DNA]</scope>
    <source>
        <strain evidence="11">JCM 4816</strain>
    </source>
</reference>
<evidence type="ECO:0000256" key="7">
    <source>
        <dbReference type="ARBA" id="ARBA00023326"/>
    </source>
</evidence>
<evidence type="ECO:0000313" key="10">
    <source>
        <dbReference type="EMBL" id="GAA3506155.1"/>
    </source>
</evidence>
<gene>
    <name evidence="10" type="ORF">GCM10019016_132700</name>
</gene>
<dbReference type="InterPro" id="IPR009939">
    <property type="entry name" value="Chitosanase_fungal"/>
</dbReference>
<evidence type="ECO:0000256" key="2">
    <source>
        <dbReference type="ARBA" id="ARBA00022525"/>
    </source>
</evidence>
<comment type="subcellular location">
    <subcellularLocation>
        <location evidence="1">Secreted</location>
    </subcellularLocation>
</comment>
<keyword evidence="3 9" id="KW-0732">Signal</keyword>
<evidence type="ECO:0000256" key="5">
    <source>
        <dbReference type="ARBA" id="ARBA00023277"/>
    </source>
</evidence>
<dbReference type="PANTHER" id="PTHR42061:SF6">
    <property type="entry name" value="ENDO-CHITOSANASE"/>
    <property type="match status" value="1"/>
</dbReference>
<comment type="caution">
    <text evidence="10">The sequence shown here is derived from an EMBL/GenBank/DDBJ whole genome shotgun (WGS) entry which is preliminary data.</text>
</comment>
<sequence length="303" mass="31832">MSRVQSFTLAMAGAALLAPTTFPAAAVSRPTPEPSQSRAGVFGPGPEVSRPDPEPSRSRAGASRPGIEPSPFRTGVSPSRIEPSPSRTGVSRPGTEPSPSRTEPVARRTAPVSAAELLAEVRDCVPVSRGRYRKDHGARATVPVCGTRDAVFWKADMDIDCDGRPGRRCNARTDPHFSAATAFTQSDGRPLSSERLPFVVVPAPSAVWDHRAHGVRGGSVVAVVHRDRVRYGVVGDTGPADVIGEASHAMAEELGVDPDPQIGGAPSGVTYIVFRDSRAVPIEDHGAAVTAGERLARRFVDGG</sequence>
<organism evidence="10 11">
    <name type="scientific">Streptomyces prasinosporus</name>
    <dbReference type="NCBI Taxonomy" id="68256"/>
    <lineage>
        <taxon>Bacteria</taxon>
        <taxon>Bacillati</taxon>
        <taxon>Actinomycetota</taxon>
        <taxon>Actinomycetes</taxon>
        <taxon>Kitasatosporales</taxon>
        <taxon>Streptomycetaceae</taxon>
        <taxon>Streptomyces</taxon>
        <taxon>Streptomyces albogriseolus group</taxon>
    </lineage>
</organism>
<keyword evidence="6" id="KW-0326">Glycosidase</keyword>
<feature type="chain" id="PRO_5046497887" evidence="9">
    <location>
        <begin position="27"/>
        <end position="303"/>
    </location>
</feature>
<evidence type="ECO:0000313" key="11">
    <source>
        <dbReference type="Proteomes" id="UP001501455"/>
    </source>
</evidence>
<keyword evidence="2" id="KW-0964">Secreted</keyword>
<keyword evidence="7" id="KW-0624">Polysaccharide degradation</keyword>
<accession>A0ABP6UEN9</accession>
<keyword evidence="11" id="KW-1185">Reference proteome</keyword>
<dbReference type="Proteomes" id="UP001501455">
    <property type="component" value="Unassembled WGS sequence"/>
</dbReference>
<feature type="region of interest" description="Disordered" evidence="8">
    <location>
        <begin position="25"/>
        <end position="110"/>
    </location>
</feature>